<reference evidence="2 3" key="1">
    <citation type="submission" date="2021-06" db="EMBL/GenBank/DDBJ databases">
        <title>A haploid diamondback moth (Plutella xylostella L.) genome assembly resolves 31 chromosomes and identifies a diamide resistance mutation.</title>
        <authorList>
            <person name="Ward C.M."/>
            <person name="Perry K.D."/>
            <person name="Baker G."/>
            <person name="Powis K."/>
            <person name="Heckel D.G."/>
            <person name="Baxter S.W."/>
        </authorList>
    </citation>
    <scope>NUCLEOTIDE SEQUENCE [LARGE SCALE GENOMIC DNA]</scope>
    <source>
        <strain evidence="2 3">LV</strain>
        <tissue evidence="2">Single pupa</tissue>
    </source>
</reference>
<organism evidence="2 3">
    <name type="scientific">Plutella xylostella</name>
    <name type="common">Diamondback moth</name>
    <name type="synonym">Plutella maculipennis</name>
    <dbReference type="NCBI Taxonomy" id="51655"/>
    <lineage>
        <taxon>Eukaryota</taxon>
        <taxon>Metazoa</taxon>
        <taxon>Ecdysozoa</taxon>
        <taxon>Arthropoda</taxon>
        <taxon>Hexapoda</taxon>
        <taxon>Insecta</taxon>
        <taxon>Pterygota</taxon>
        <taxon>Neoptera</taxon>
        <taxon>Endopterygota</taxon>
        <taxon>Lepidoptera</taxon>
        <taxon>Glossata</taxon>
        <taxon>Ditrysia</taxon>
        <taxon>Yponomeutoidea</taxon>
        <taxon>Plutellidae</taxon>
        <taxon>Plutella</taxon>
    </lineage>
</organism>
<name>A0ABQ7PQ21_PLUXY</name>
<keyword evidence="3" id="KW-1185">Reference proteome</keyword>
<evidence type="ECO:0000313" key="2">
    <source>
        <dbReference type="EMBL" id="KAG7295081.1"/>
    </source>
</evidence>
<sequence>MSVGHTVFQEYTVSPMLNLSGGLMVLFIRSLRFFFWSCNNWWTFLFKLSANSFCCIVYLWMATFRLSKLRSLGFLLKCTSNGVLFVIL</sequence>
<evidence type="ECO:0000313" key="3">
    <source>
        <dbReference type="Proteomes" id="UP000823941"/>
    </source>
</evidence>
<dbReference type="Proteomes" id="UP000823941">
    <property type="component" value="Unassembled WGS sequence"/>
</dbReference>
<keyword evidence="1" id="KW-1133">Transmembrane helix</keyword>
<protein>
    <submittedName>
        <fullName evidence="2">Uncharacterized protein</fullName>
    </submittedName>
</protein>
<proteinExistence type="predicted"/>
<keyword evidence="1" id="KW-0812">Transmembrane</keyword>
<feature type="transmembrane region" description="Helical" evidence="1">
    <location>
        <begin position="12"/>
        <end position="35"/>
    </location>
</feature>
<keyword evidence="1" id="KW-0472">Membrane</keyword>
<evidence type="ECO:0000256" key="1">
    <source>
        <dbReference type="SAM" id="Phobius"/>
    </source>
</evidence>
<comment type="caution">
    <text evidence="2">The sequence shown here is derived from an EMBL/GenBank/DDBJ whole genome shotgun (WGS) entry which is preliminary data.</text>
</comment>
<dbReference type="EMBL" id="JAHIBW010000032">
    <property type="protein sequence ID" value="KAG7295081.1"/>
    <property type="molecule type" value="Genomic_DNA"/>
</dbReference>
<gene>
    <name evidence="2" type="ORF">JYU34_022550</name>
</gene>
<feature type="transmembrane region" description="Helical" evidence="1">
    <location>
        <begin position="41"/>
        <end position="61"/>
    </location>
</feature>
<accession>A0ABQ7PQ21</accession>